<accession>A0AAJ7JDP8</accession>
<evidence type="ECO:0000256" key="2">
    <source>
        <dbReference type="ARBA" id="ARBA00022723"/>
    </source>
</evidence>
<comment type="cofactor">
    <cofactor evidence="10 11">
        <name>Zn(2+)</name>
        <dbReference type="ChEBI" id="CHEBI:29105"/>
    </cofactor>
    <text evidence="10 11">Binds 1 zinc ion per subunit.</text>
</comment>
<keyword evidence="9" id="KW-0325">Glycoprotein</keyword>
<evidence type="ECO:0000256" key="5">
    <source>
        <dbReference type="ARBA" id="ARBA00022833"/>
    </source>
</evidence>
<evidence type="ECO:0000256" key="7">
    <source>
        <dbReference type="ARBA" id="ARBA00023145"/>
    </source>
</evidence>
<dbReference type="Pfam" id="PF01400">
    <property type="entry name" value="Astacin"/>
    <property type="match status" value="1"/>
</dbReference>
<dbReference type="InterPro" id="IPR024079">
    <property type="entry name" value="MetalloPept_cat_dom_sf"/>
</dbReference>
<dbReference type="PROSITE" id="PS51864">
    <property type="entry name" value="ASTACIN"/>
    <property type="match status" value="1"/>
</dbReference>
<dbReference type="GO" id="GO:0006508">
    <property type="term" value="P:proteolysis"/>
    <property type="evidence" value="ECO:0007669"/>
    <property type="project" value="UniProtKB-KW"/>
</dbReference>
<organism evidence="13 14">
    <name type="scientific">Ceratina calcarata</name>
    <dbReference type="NCBI Taxonomy" id="156304"/>
    <lineage>
        <taxon>Eukaryota</taxon>
        <taxon>Metazoa</taxon>
        <taxon>Ecdysozoa</taxon>
        <taxon>Arthropoda</taxon>
        <taxon>Hexapoda</taxon>
        <taxon>Insecta</taxon>
        <taxon>Pterygota</taxon>
        <taxon>Neoptera</taxon>
        <taxon>Endopterygota</taxon>
        <taxon>Hymenoptera</taxon>
        <taxon>Apocrita</taxon>
        <taxon>Aculeata</taxon>
        <taxon>Apoidea</taxon>
        <taxon>Anthophila</taxon>
        <taxon>Apidae</taxon>
        <taxon>Ceratina</taxon>
        <taxon>Zadontomerus</taxon>
    </lineage>
</organism>
<keyword evidence="13" id="KW-1185">Reference proteome</keyword>
<feature type="signal peptide" evidence="11">
    <location>
        <begin position="1"/>
        <end position="21"/>
    </location>
</feature>
<sequence length="314" mass="35649">MFYLMDFKIVTTLLIVVVGIGVDSKAIDNSNQIIVPPAPKHQGIFSDRHAHQTIANQIKSWKDTDVQNVWEMSGLFEGDIMLDIEEEDVKNGLINTKYRWPGGVVPYHIEESDFDEADIKVIKGAMEEYHQNTCIRFRPYNKTDIDYITIEGKNSGCWSYVGRLGKGQVVNLQNPGCVRHGTVVHELMHAIGFYHQQSAADRDEWVTINWQNIQSGKEHNFNKYDDRTVTDYGIGYDYTSVMHYSSHAFSKNKEPTITPKKDNVEIGQRKGLSVKDLLKVVAMYKNVCKTAQVDSTDESSEDLSFTIELKGDSA</sequence>
<dbReference type="RefSeq" id="XP_017890270.1">
    <property type="nucleotide sequence ID" value="XM_018034781.2"/>
</dbReference>
<dbReference type="PRINTS" id="PR00480">
    <property type="entry name" value="ASTACIN"/>
</dbReference>
<reference evidence="14" key="1">
    <citation type="submission" date="2025-08" db="UniProtKB">
        <authorList>
            <consortium name="RefSeq"/>
        </authorList>
    </citation>
    <scope>IDENTIFICATION</scope>
    <source>
        <tissue evidence="14">Whole body</tissue>
    </source>
</reference>
<dbReference type="EC" id="3.4.24.-" evidence="11"/>
<dbReference type="AlphaFoldDB" id="A0AAJ7JDP8"/>
<feature type="chain" id="PRO_5042315171" description="Metalloendopeptidase" evidence="11">
    <location>
        <begin position="22"/>
        <end position="314"/>
    </location>
</feature>
<dbReference type="PANTHER" id="PTHR10127">
    <property type="entry name" value="DISCOIDIN, CUB, EGF, LAMININ , AND ZINC METALLOPROTEASE DOMAIN CONTAINING"/>
    <property type="match status" value="1"/>
</dbReference>
<keyword evidence="4 10" id="KW-0378">Hydrolase</keyword>
<keyword evidence="1 10" id="KW-0645">Protease</keyword>
<evidence type="ECO:0000256" key="8">
    <source>
        <dbReference type="ARBA" id="ARBA00023157"/>
    </source>
</evidence>
<protein>
    <recommendedName>
        <fullName evidence="11">Metalloendopeptidase</fullName>
        <ecNumber evidence="11">3.4.24.-</ecNumber>
    </recommendedName>
</protein>
<feature type="binding site" evidence="10">
    <location>
        <position position="189"/>
    </location>
    <ligand>
        <name>Zn(2+)</name>
        <dbReference type="ChEBI" id="CHEBI:29105"/>
        <note>catalytic</note>
    </ligand>
</feature>
<feature type="active site" evidence="10">
    <location>
        <position position="186"/>
    </location>
</feature>
<dbReference type="InterPro" id="IPR034035">
    <property type="entry name" value="Astacin-like_dom"/>
</dbReference>
<keyword evidence="2 10" id="KW-0479">Metal-binding</keyword>
<dbReference type="SMART" id="SM00235">
    <property type="entry name" value="ZnMc"/>
    <property type="match status" value="1"/>
</dbReference>
<evidence type="ECO:0000256" key="9">
    <source>
        <dbReference type="ARBA" id="ARBA00023180"/>
    </source>
</evidence>
<keyword evidence="8" id="KW-1015">Disulfide bond</keyword>
<keyword evidence="3 11" id="KW-0732">Signal</keyword>
<keyword evidence="7" id="KW-0865">Zymogen</keyword>
<dbReference type="GO" id="GO:0008270">
    <property type="term" value="F:zinc ion binding"/>
    <property type="evidence" value="ECO:0007669"/>
    <property type="project" value="UniProtKB-UniRule"/>
</dbReference>
<dbReference type="Proteomes" id="UP000694925">
    <property type="component" value="Unplaced"/>
</dbReference>
<feature type="binding site" evidence="10">
    <location>
        <position position="195"/>
    </location>
    <ligand>
        <name>Zn(2+)</name>
        <dbReference type="ChEBI" id="CHEBI:29105"/>
        <note>catalytic</note>
    </ligand>
</feature>
<dbReference type="FunFam" id="3.40.390.10:FF:000015">
    <property type="entry name" value="Meprin A subunit"/>
    <property type="match status" value="1"/>
</dbReference>
<evidence type="ECO:0000313" key="13">
    <source>
        <dbReference type="Proteomes" id="UP000694925"/>
    </source>
</evidence>
<evidence type="ECO:0000256" key="4">
    <source>
        <dbReference type="ARBA" id="ARBA00022801"/>
    </source>
</evidence>
<dbReference type="Gene3D" id="3.40.390.10">
    <property type="entry name" value="Collagenase (Catalytic Domain)"/>
    <property type="match status" value="1"/>
</dbReference>
<dbReference type="PANTHER" id="PTHR10127:SF780">
    <property type="entry name" value="METALLOENDOPEPTIDASE"/>
    <property type="match status" value="1"/>
</dbReference>
<dbReference type="GO" id="GO:0004222">
    <property type="term" value="F:metalloendopeptidase activity"/>
    <property type="evidence" value="ECO:0007669"/>
    <property type="project" value="UniProtKB-UniRule"/>
</dbReference>
<dbReference type="KEGG" id="ccal:108631083"/>
<evidence type="ECO:0000256" key="3">
    <source>
        <dbReference type="ARBA" id="ARBA00022729"/>
    </source>
</evidence>
<dbReference type="InterPro" id="IPR001506">
    <property type="entry name" value="Peptidase_M12A"/>
</dbReference>
<comment type="caution">
    <text evidence="10">Lacks conserved residue(s) required for the propagation of feature annotation.</text>
</comment>
<name>A0AAJ7JDP8_9HYME</name>
<dbReference type="GeneID" id="108631083"/>
<dbReference type="CDD" id="cd04280">
    <property type="entry name" value="ZnMc_astacin_like"/>
    <property type="match status" value="1"/>
</dbReference>
<keyword evidence="5 10" id="KW-0862">Zinc</keyword>
<evidence type="ECO:0000313" key="14">
    <source>
        <dbReference type="RefSeq" id="XP_017890270.1"/>
    </source>
</evidence>
<dbReference type="SUPFAM" id="SSF55486">
    <property type="entry name" value="Metalloproteases ('zincins'), catalytic domain"/>
    <property type="match status" value="1"/>
</dbReference>
<dbReference type="InterPro" id="IPR006026">
    <property type="entry name" value="Peptidase_Metallo"/>
</dbReference>
<evidence type="ECO:0000259" key="12">
    <source>
        <dbReference type="PROSITE" id="PS51864"/>
    </source>
</evidence>
<evidence type="ECO:0000256" key="11">
    <source>
        <dbReference type="RuleBase" id="RU361183"/>
    </source>
</evidence>
<feature type="binding site" evidence="10">
    <location>
        <position position="185"/>
    </location>
    <ligand>
        <name>Zn(2+)</name>
        <dbReference type="ChEBI" id="CHEBI:29105"/>
        <note>catalytic</note>
    </ligand>
</feature>
<evidence type="ECO:0000256" key="1">
    <source>
        <dbReference type="ARBA" id="ARBA00022670"/>
    </source>
</evidence>
<proteinExistence type="predicted"/>
<feature type="domain" description="Peptidase M12A" evidence="12">
    <location>
        <begin position="91"/>
        <end position="289"/>
    </location>
</feature>
<gene>
    <name evidence="14" type="primary">LOC108631083</name>
</gene>
<keyword evidence="6 10" id="KW-0482">Metalloprotease</keyword>
<evidence type="ECO:0000256" key="10">
    <source>
        <dbReference type="PROSITE-ProRule" id="PRU01211"/>
    </source>
</evidence>
<evidence type="ECO:0000256" key="6">
    <source>
        <dbReference type="ARBA" id="ARBA00023049"/>
    </source>
</evidence>